<keyword evidence="1 3" id="KW-0479">Metal-binding</keyword>
<dbReference type="GO" id="GO:0016491">
    <property type="term" value="F:oxidoreductase activity"/>
    <property type="evidence" value="ECO:0007669"/>
    <property type="project" value="UniProtKB-KW"/>
</dbReference>
<dbReference type="PROSITE" id="PS51471">
    <property type="entry name" value="FE2OG_OXY"/>
    <property type="match status" value="1"/>
</dbReference>
<dbReference type="InterPro" id="IPR027443">
    <property type="entry name" value="IPNS-like_sf"/>
</dbReference>
<accession>A0AAN9I9P2</accession>
<evidence type="ECO:0000259" key="4">
    <source>
        <dbReference type="PROSITE" id="PS51471"/>
    </source>
</evidence>
<evidence type="ECO:0000256" key="2">
    <source>
        <dbReference type="ARBA" id="ARBA00023004"/>
    </source>
</evidence>
<dbReference type="Pfam" id="PF03171">
    <property type="entry name" value="2OG-FeII_Oxy"/>
    <property type="match status" value="1"/>
</dbReference>
<comment type="similarity">
    <text evidence="3">Belongs to the iron/ascorbate-dependent oxidoreductase family.</text>
</comment>
<dbReference type="InterPro" id="IPR050231">
    <property type="entry name" value="Iron_ascorbate_oxido_reductase"/>
</dbReference>
<feature type="domain" description="Fe2OG dioxygenase" evidence="4">
    <location>
        <begin position="188"/>
        <end position="293"/>
    </location>
</feature>
<gene>
    <name evidence="5" type="ORF">RJT34_32617</name>
</gene>
<dbReference type="SUPFAM" id="SSF51197">
    <property type="entry name" value="Clavaminate synthase-like"/>
    <property type="match status" value="1"/>
</dbReference>
<dbReference type="PANTHER" id="PTHR47990">
    <property type="entry name" value="2-OXOGLUTARATE (2OG) AND FE(II)-DEPENDENT OXYGENASE SUPERFAMILY PROTEIN-RELATED"/>
    <property type="match status" value="1"/>
</dbReference>
<keyword evidence="2 3" id="KW-0408">Iron</keyword>
<dbReference type="AlphaFoldDB" id="A0AAN9I9P2"/>
<keyword evidence="3" id="KW-0560">Oxidoreductase</keyword>
<organism evidence="5 6">
    <name type="scientific">Clitoria ternatea</name>
    <name type="common">Butterfly pea</name>
    <dbReference type="NCBI Taxonomy" id="43366"/>
    <lineage>
        <taxon>Eukaryota</taxon>
        <taxon>Viridiplantae</taxon>
        <taxon>Streptophyta</taxon>
        <taxon>Embryophyta</taxon>
        <taxon>Tracheophyta</taxon>
        <taxon>Spermatophyta</taxon>
        <taxon>Magnoliopsida</taxon>
        <taxon>eudicotyledons</taxon>
        <taxon>Gunneridae</taxon>
        <taxon>Pentapetalae</taxon>
        <taxon>rosids</taxon>
        <taxon>fabids</taxon>
        <taxon>Fabales</taxon>
        <taxon>Fabaceae</taxon>
        <taxon>Papilionoideae</taxon>
        <taxon>50 kb inversion clade</taxon>
        <taxon>NPAAA clade</taxon>
        <taxon>indigoferoid/millettioid clade</taxon>
        <taxon>Phaseoleae</taxon>
        <taxon>Clitoria</taxon>
    </lineage>
</organism>
<comment type="caution">
    <text evidence="5">The sequence shown here is derived from an EMBL/GenBank/DDBJ whole genome shotgun (WGS) entry which is preliminary data.</text>
</comment>
<dbReference type="InterPro" id="IPR044861">
    <property type="entry name" value="IPNS-like_FE2OG_OXY"/>
</dbReference>
<dbReference type="Gene3D" id="2.60.120.330">
    <property type="entry name" value="B-lactam Antibiotic, Isopenicillin N Synthase, Chain"/>
    <property type="match status" value="1"/>
</dbReference>
<sequence length="339" mass="38359">MNSNNLITNSYKNKPSSLGHSHIVPLDFTNMVTVPDSHEWVTESVPVIDLSDPNAKTLIGEACEKWGAFQVMNHGVSMELLNQAELEAFRFFSLPANQKLRVLRSPESIIGYGVPRISSYFPKLLWSENFTMMGSPIDHAAQLWPDQPHKQTTFCDVMEECQKEMKALTERVVELMLESLGLTMEDLKWHSRGQCLFTLNSYPMCPEPERAMGLCPHTDTSLLTVLYQSSCTGLQVFQDVIGWIPVPPIPGAIVINIGDLMHILSNGRFKNILHRAVVNKTRHRVSFAVIYGPPSDEMISPLTKFTNDEHPPLYRPVNWKDYIYSKALHGNKALLHLMN</sequence>
<proteinExistence type="inferred from homology"/>
<name>A0AAN9I9P2_CLITE</name>
<dbReference type="EMBL" id="JAYKXN010000008">
    <property type="protein sequence ID" value="KAK7265001.1"/>
    <property type="molecule type" value="Genomic_DNA"/>
</dbReference>
<evidence type="ECO:0000313" key="6">
    <source>
        <dbReference type="Proteomes" id="UP001359559"/>
    </source>
</evidence>
<dbReference type="GO" id="GO:0046872">
    <property type="term" value="F:metal ion binding"/>
    <property type="evidence" value="ECO:0007669"/>
    <property type="project" value="UniProtKB-KW"/>
</dbReference>
<dbReference type="InterPro" id="IPR026992">
    <property type="entry name" value="DIOX_N"/>
</dbReference>
<evidence type="ECO:0000256" key="1">
    <source>
        <dbReference type="ARBA" id="ARBA00022723"/>
    </source>
</evidence>
<evidence type="ECO:0000313" key="5">
    <source>
        <dbReference type="EMBL" id="KAK7265001.1"/>
    </source>
</evidence>
<dbReference type="InterPro" id="IPR005123">
    <property type="entry name" value="Oxoglu/Fe-dep_dioxygenase_dom"/>
</dbReference>
<evidence type="ECO:0000256" key="3">
    <source>
        <dbReference type="RuleBase" id="RU003682"/>
    </source>
</evidence>
<reference evidence="5 6" key="1">
    <citation type="submission" date="2024-01" db="EMBL/GenBank/DDBJ databases">
        <title>The genomes of 5 underutilized Papilionoideae crops provide insights into root nodulation and disease resistance.</title>
        <authorList>
            <person name="Yuan L."/>
        </authorList>
    </citation>
    <scope>NUCLEOTIDE SEQUENCE [LARGE SCALE GENOMIC DNA]</scope>
    <source>
        <strain evidence="5">LY-2023</strain>
        <tissue evidence="5">Leaf</tissue>
    </source>
</reference>
<keyword evidence="6" id="KW-1185">Reference proteome</keyword>
<protein>
    <recommendedName>
        <fullName evidence="4">Fe2OG dioxygenase domain-containing protein</fullName>
    </recommendedName>
</protein>
<dbReference type="Proteomes" id="UP001359559">
    <property type="component" value="Unassembled WGS sequence"/>
</dbReference>
<dbReference type="Pfam" id="PF14226">
    <property type="entry name" value="DIOX_N"/>
    <property type="match status" value="1"/>
</dbReference>